<evidence type="ECO:0000313" key="8">
    <source>
        <dbReference type="Proteomes" id="UP000515160"/>
    </source>
</evidence>
<keyword evidence="6" id="KW-0732">Signal</keyword>
<evidence type="ECO:0000256" key="2">
    <source>
        <dbReference type="ARBA" id="ARBA00022722"/>
    </source>
</evidence>
<feature type="signal peptide" evidence="6">
    <location>
        <begin position="1"/>
        <end position="18"/>
    </location>
</feature>
<evidence type="ECO:0000256" key="6">
    <source>
        <dbReference type="SAM" id="SignalP"/>
    </source>
</evidence>
<dbReference type="SUPFAM" id="SSF54060">
    <property type="entry name" value="His-Me finger endonucleases"/>
    <property type="match status" value="1"/>
</dbReference>
<accession>A0A6P8XFN9</accession>
<dbReference type="Proteomes" id="UP000515160">
    <property type="component" value="Chromosome 2R"/>
</dbReference>
<sequence>MIGIHFLLVALLLVEIKANCLVRDADVLATNRIFAKRVGSHLELLRNNLVPTGGRLRSFCSSSDFVDSTCRANRRFVPALPTSNCTRKPEAIVELVDDDKCPFSMFRVGYKLNVQQFLEVYRSCYDIATQRSVFSIHELHRHNLTTKCISSGFTTENVTISRSFQAKSILNRFNEILGKQNYTSNDRPPYLFNRGHLTPAADFGFCEHTKATYKYINVMAQFSNINNRNWKRIEHWVRQLLAHNEKLTVCTGGLGILQLENEFHMPTNISLASHNRNPVYKWIYKLVKSNTSHYAFLTYNNIFDGQRPVPLCNPIICPTELKLTPSALAGFSFCCDVDYFMSRYLSHLQSVC</sequence>
<comment type="similarity">
    <text evidence="1">Belongs to the DNA/RNA non-specific endonuclease family.</text>
</comment>
<evidence type="ECO:0000256" key="1">
    <source>
        <dbReference type="ARBA" id="ARBA00010052"/>
    </source>
</evidence>
<evidence type="ECO:0000259" key="7">
    <source>
        <dbReference type="SMART" id="SM00892"/>
    </source>
</evidence>
<dbReference type="GO" id="GO:0046872">
    <property type="term" value="F:metal ion binding"/>
    <property type="evidence" value="ECO:0007669"/>
    <property type="project" value="UniProtKB-KW"/>
</dbReference>
<evidence type="ECO:0000313" key="9">
    <source>
        <dbReference type="RefSeq" id="XP_034115206.1"/>
    </source>
</evidence>
<feature type="domain" description="DNA/RNA non-specific endonuclease/pyrophosphatase/phosphodiesterase" evidence="7">
    <location>
        <begin position="117"/>
        <end position="340"/>
    </location>
</feature>
<dbReference type="RefSeq" id="XP_034115206.1">
    <property type="nucleotide sequence ID" value="XM_034259315.2"/>
</dbReference>
<dbReference type="GO" id="GO:0004521">
    <property type="term" value="F:RNA endonuclease activity"/>
    <property type="evidence" value="ECO:0007669"/>
    <property type="project" value="TreeGrafter"/>
</dbReference>
<dbReference type="GO" id="GO:0005743">
    <property type="term" value="C:mitochondrial inner membrane"/>
    <property type="evidence" value="ECO:0007669"/>
    <property type="project" value="TreeGrafter"/>
</dbReference>
<name>A0A6P8XFN9_DROAB</name>
<dbReference type="InterPro" id="IPR001604">
    <property type="entry name" value="Endo_G_ENPP1-like_dom"/>
</dbReference>
<dbReference type="GO" id="GO:0000014">
    <property type="term" value="F:single-stranded DNA endodeoxyribonuclease activity"/>
    <property type="evidence" value="ECO:0007669"/>
    <property type="project" value="TreeGrafter"/>
</dbReference>
<reference evidence="9" key="1">
    <citation type="submission" date="2025-08" db="UniProtKB">
        <authorList>
            <consortium name="RefSeq"/>
        </authorList>
    </citation>
    <scope>IDENTIFICATION</scope>
    <source>
        <strain evidence="9">15112-1751.03</strain>
        <tissue evidence="9">Whole Adult</tissue>
    </source>
</reference>
<dbReference type="GO" id="GO:0003676">
    <property type="term" value="F:nucleic acid binding"/>
    <property type="evidence" value="ECO:0007669"/>
    <property type="project" value="InterPro"/>
</dbReference>
<feature type="active site" description="Proton acceptor" evidence="4">
    <location>
        <position position="196"/>
    </location>
</feature>
<feature type="binding site" evidence="5">
    <location>
        <position position="226"/>
    </location>
    <ligand>
        <name>Mg(2+)</name>
        <dbReference type="ChEBI" id="CHEBI:18420"/>
        <note>catalytic</note>
    </ligand>
</feature>
<dbReference type="InterPro" id="IPR044929">
    <property type="entry name" value="DNA/RNA_non-sp_Endonuclease_sf"/>
</dbReference>
<keyword evidence="3" id="KW-0378">Hydrolase</keyword>
<proteinExistence type="inferred from homology"/>
<evidence type="ECO:0000256" key="3">
    <source>
        <dbReference type="ARBA" id="ARBA00022759"/>
    </source>
</evidence>
<dbReference type="PANTHER" id="PTHR13966:SF17">
    <property type="entry name" value="ENDONUCLEASE-RELATED"/>
    <property type="match status" value="1"/>
</dbReference>
<organism evidence="8 9">
    <name type="scientific">Drosophila albomicans</name>
    <name type="common">Fruit fly</name>
    <dbReference type="NCBI Taxonomy" id="7291"/>
    <lineage>
        <taxon>Eukaryota</taxon>
        <taxon>Metazoa</taxon>
        <taxon>Ecdysozoa</taxon>
        <taxon>Arthropoda</taxon>
        <taxon>Hexapoda</taxon>
        <taxon>Insecta</taxon>
        <taxon>Pterygota</taxon>
        <taxon>Neoptera</taxon>
        <taxon>Endopterygota</taxon>
        <taxon>Diptera</taxon>
        <taxon>Brachycera</taxon>
        <taxon>Muscomorpha</taxon>
        <taxon>Ephydroidea</taxon>
        <taxon>Drosophilidae</taxon>
        <taxon>Drosophila</taxon>
    </lineage>
</organism>
<dbReference type="Gene3D" id="3.40.570.10">
    <property type="entry name" value="Extracellular Endonuclease, subunit A"/>
    <property type="match status" value="1"/>
</dbReference>
<evidence type="ECO:0000256" key="5">
    <source>
        <dbReference type="PIRSR" id="PIRSR640255-2"/>
    </source>
</evidence>
<gene>
    <name evidence="9" type="primary">LOC117575197</name>
</gene>
<evidence type="ECO:0000256" key="4">
    <source>
        <dbReference type="PIRSR" id="PIRSR640255-1"/>
    </source>
</evidence>
<dbReference type="OrthoDB" id="8194122at2759"/>
<dbReference type="GeneID" id="117575197"/>
<dbReference type="AlphaFoldDB" id="A0A6P8XFN9"/>
<dbReference type="GO" id="GO:0005634">
    <property type="term" value="C:nucleus"/>
    <property type="evidence" value="ECO:0007669"/>
    <property type="project" value="TreeGrafter"/>
</dbReference>
<dbReference type="InterPro" id="IPR040255">
    <property type="entry name" value="Non-specific_endonuclease"/>
</dbReference>
<keyword evidence="3" id="KW-0255">Endonuclease</keyword>
<keyword evidence="8" id="KW-1185">Reference proteome</keyword>
<protein>
    <submittedName>
        <fullName evidence="9">Uncharacterized protein LOC117575197</fullName>
    </submittedName>
</protein>
<keyword evidence="5" id="KW-0479">Metal-binding</keyword>
<dbReference type="InterPro" id="IPR044925">
    <property type="entry name" value="His-Me_finger_sf"/>
</dbReference>
<feature type="chain" id="PRO_5028116542" evidence="6">
    <location>
        <begin position="19"/>
        <end position="352"/>
    </location>
</feature>
<dbReference type="SMART" id="SM00892">
    <property type="entry name" value="Endonuclease_NS"/>
    <property type="match status" value="1"/>
</dbReference>
<dbReference type="Pfam" id="PF01223">
    <property type="entry name" value="Endonuclease_NS"/>
    <property type="match status" value="1"/>
</dbReference>
<keyword evidence="2" id="KW-0540">Nuclease</keyword>
<dbReference type="PANTHER" id="PTHR13966">
    <property type="entry name" value="ENDONUCLEASE RELATED"/>
    <property type="match status" value="1"/>
</dbReference>
<dbReference type="GO" id="GO:0006309">
    <property type="term" value="P:apoptotic DNA fragmentation"/>
    <property type="evidence" value="ECO:0007669"/>
    <property type="project" value="TreeGrafter"/>
</dbReference>